<keyword evidence="2 10" id="KW-0678">Repressor</keyword>
<dbReference type="PIRSF" id="PIRSF002155">
    <property type="entry name" value="Ribosomal_L1"/>
    <property type="match status" value="1"/>
</dbReference>
<gene>
    <name evidence="10" type="primary">rplA</name>
    <name evidence="12" type="ORF">JFN93_14175</name>
</gene>
<dbReference type="PANTHER" id="PTHR36427">
    <property type="entry name" value="54S RIBOSOMAL PROTEIN L1, MITOCHONDRIAL"/>
    <property type="match status" value="1"/>
</dbReference>
<keyword evidence="4 10" id="KW-0699">rRNA-binding</keyword>
<dbReference type="GO" id="GO:0006412">
    <property type="term" value="P:translation"/>
    <property type="evidence" value="ECO:0007669"/>
    <property type="project" value="UniProtKB-UniRule"/>
</dbReference>
<dbReference type="Gene3D" id="3.40.50.790">
    <property type="match status" value="1"/>
</dbReference>
<dbReference type="Proteomes" id="UP000636888">
    <property type="component" value="Unassembled WGS sequence"/>
</dbReference>
<keyword evidence="13" id="KW-1185">Reference proteome</keyword>
<dbReference type="GO" id="GO:0003735">
    <property type="term" value="F:structural constituent of ribosome"/>
    <property type="evidence" value="ECO:0007669"/>
    <property type="project" value="InterPro"/>
</dbReference>
<dbReference type="GO" id="GO:0006417">
    <property type="term" value="P:regulation of translation"/>
    <property type="evidence" value="ECO:0007669"/>
    <property type="project" value="UniProtKB-KW"/>
</dbReference>
<dbReference type="NCBIfam" id="TIGR01169">
    <property type="entry name" value="rplA_bact"/>
    <property type="match status" value="1"/>
</dbReference>
<dbReference type="InterPro" id="IPR002143">
    <property type="entry name" value="Ribosomal_uL1"/>
</dbReference>
<evidence type="ECO:0000256" key="8">
    <source>
        <dbReference type="ARBA" id="ARBA00023274"/>
    </source>
</evidence>
<dbReference type="InterPro" id="IPR023673">
    <property type="entry name" value="Ribosomal_uL1_CS"/>
</dbReference>
<accession>A0A8J7LVS3</accession>
<keyword evidence="3 10" id="KW-0820">tRNA-binding</keyword>
<evidence type="ECO:0000256" key="5">
    <source>
        <dbReference type="ARBA" id="ARBA00022845"/>
    </source>
</evidence>
<dbReference type="GO" id="GO:0022625">
    <property type="term" value="C:cytosolic large ribosomal subunit"/>
    <property type="evidence" value="ECO:0007669"/>
    <property type="project" value="TreeGrafter"/>
</dbReference>
<evidence type="ECO:0000313" key="13">
    <source>
        <dbReference type="Proteomes" id="UP000636888"/>
    </source>
</evidence>
<sequence length="233" mass="24604">MATSKKLKAALAKVDRSKNYSVNDGLELVKGAAFAKFDETVDLVVKLGVDPRHADQMVRGAVVLPNGLGKDVRVLVFAKGEKEKEARDAGADYVGADDLVAKIQGGWFDFDTAIATPDMMGVVGKIGKLLGPRGLMPNPKVGTVTFDLARAIKESKSGKVEFRVEKAGIIHAPVGKVSFPAETLKQNILALVEALQKAKPAAAKGTYMKKISVSSTMGPGVTLDLAEVTASLK</sequence>
<evidence type="ECO:0000256" key="6">
    <source>
        <dbReference type="ARBA" id="ARBA00022884"/>
    </source>
</evidence>
<dbReference type="PANTHER" id="PTHR36427:SF3">
    <property type="entry name" value="LARGE RIBOSOMAL SUBUNIT PROTEIN UL1M"/>
    <property type="match status" value="1"/>
</dbReference>
<dbReference type="EMBL" id="JAEMHM010000011">
    <property type="protein sequence ID" value="MBJ6725864.1"/>
    <property type="molecule type" value="Genomic_DNA"/>
</dbReference>
<dbReference type="InterPro" id="IPR028364">
    <property type="entry name" value="Ribosomal_uL1/biogenesis"/>
</dbReference>
<dbReference type="Pfam" id="PF00687">
    <property type="entry name" value="Ribosomal_L1"/>
    <property type="match status" value="1"/>
</dbReference>
<evidence type="ECO:0000256" key="1">
    <source>
        <dbReference type="ARBA" id="ARBA00010531"/>
    </source>
</evidence>
<evidence type="ECO:0000256" key="2">
    <source>
        <dbReference type="ARBA" id="ARBA00022491"/>
    </source>
</evidence>
<organism evidence="12 13">
    <name type="scientific">Geomesophilobacter sediminis</name>
    <dbReference type="NCBI Taxonomy" id="2798584"/>
    <lineage>
        <taxon>Bacteria</taxon>
        <taxon>Pseudomonadati</taxon>
        <taxon>Thermodesulfobacteriota</taxon>
        <taxon>Desulfuromonadia</taxon>
        <taxon>Geobacterales</taxon>
        <taxon>Geobacteraceae</taxon>
        <taxon>Geomesophilobacter</taxon>
    </lineage>
</organism>
<keyword evidence="6 10" id="KW-0694">RNA-binding</keyword>
<dbReference type="FunFam" id="3.40.50.790:FF:000001">
    <property type="entry name" value="50S ribosomal protein L1"/>
    <property type="match status" value="1"/>
</dbReference>
<dbReference type="InterPro" id="IPR023674">
    <property type="entry name" value="Ribosomal_uL1-like"/>
</dbReference>
<dbReference type="AlphaFoldDB" id="A0A8J7LVS3"/>
<comment type="function">
    <text evidence="10">Binds directly to 23S rRNA. The L1 stalk is quite mobile in the ribosome, and is involved in E site tRNA release.</text>
</comment>
<protein>
    <recommendedName>
        <fullName evidence="9 10">Large ribosomal subunit protein uL1</fullName>
    </recommendedName>
</protein>
<reference evidence="12" key="1">
    <citation type="submission" date="2020-12" db="EMBL/GenBank/DDBJ databases">
        <title>Geomonas sp. Red875, isolated from river sediment.</title>
        <authorList>
            <person name="Xu Z."/>
            <person name="Zhang Z."/>
            <person name="Masuda Y."/>
            <person name="Itoh H."/>
            <person name="Senoo K."/>
        </authorList>
    </citation>
    <scope>NUCLEOTIDE SEQUENCE</scope>
    <source>
        <strain evidence="12">Red875</strain>
    </source>
</reference>
<comment type="caution">
    <text evidence="12">The sequence shown here is derived from an EMBL/GenBank/DDBJ whole genome shotgun (WGS) entry which is preliminary data.</text>
</comment>
<evidence type="ECO:0000313" key="12">
    <source>
        <dbReference type="EMBL" id="MBJ6725864.1"/>
    </source>
</evidence>
<dbReference type="RefSeq" id="WP_199384758.1">
    <property type="nucleotide sequence ID" value="NZ_JAEMHM010000011.1"/>
</dbReference>
<evidence type="ECO:0000256" key="3">
    <source>
        <dbReference type="ARBA" id="ARBA00022555"/>
    </source>
</evidence>
<evidence type="ECO:0000256" key="9">
    <source>
        <dbReference type="ARBA" id="ARBA00035241"/>
    </source>
</evidence>
<dbReference type="CDD" id="cd00403">
    <property type="entry name" value="Ribosomal_L1"/>
    <property type="match status" value="1"/>
</dbReference>
<evidence type="ECO:0000256" key="11">
    <source>
        <dbReference type="RuleBase" id="RU000659"/>
    </source>
</evidence>
<evidence type="ECO:0000256" key="7">
    <source>
        <dbReference type="ARBA" id="ARBA00022980"/>
    </source>
</evidence>
<keyword evidence="7 10" id="KW-0689">Ribosomal protein</keyword>
<comment type="similarity">
    <text evidence="1 10 11">Belongs to the universal ribosomal protein uL1 family.</text>
</comment>
<dbReference type="GO" id="GO:0019843">
    <property type="term" value="F:rRNA binding"/>
    <property type="evidence" value="ECO:0007669"/>
    <property type="project" value="UniProtKB-UniRule"/>
</dbReference>
<dbReference type="GO" id="GO:0000049">
    <property type="term" value="F:tRNA binding"/>
    <property type="evidence" value="ECO:0007669"/>
    <property type="project" value="UniProtKB-KW"/>
</dbReference>
<keyword evidence="5 10" id="KW-0810">Translation regulation</keyword>
<keyword evidence="8 10" id="KW-0687">Ribonucleoprotein</keyword>
<evidence type="ECO:0000256" key="10">
    <source>
        <dbReference type="HAMAP-Rule" id="MF_01318"/>
    </source>
</evidence>
<dbReference type="InterPro" id="IPR005878">
    <property type="entry name" value="Ribosom_uL1_bac-type"/>
</dbReference>
<name>A0A8J7LVS3_9BACT</name>
<dbReference type="SUPFAM" id="SSF56808">
    <property type="entry name" value="Ribosomal protein L1"/>
    <property type="match status" value="1"/>
</dbReference>
<dbReference type="PROSITE" id="PS01199">
    <property type="entry name" value="RIBOSOMAL_L1"/>
    <property type="match status" value="1"/>
</dbReference>
<dbReference type="Gene3D" id="3.30.190.20">
    <property type="match status" value="1"/>
</dbReference>
<dbReference type="InterPro" id="IPR016095">
    <property type="entry name" value="Ribosomal_uL1_3-a/b-sand"/>
</dbReference>
<dbReference type="HAMAP" id="MF_01318_B">
    <property type="entry name" value="Ribosomal_uL1_B"/>
    <property type="match status" value="1"/>
</dbReference>
<evidence type="ECO:0000256" key="4">
    <source>
        <dbReference type="ARBA" id="ARBA00022730"/>
    </source>
</evidence>
<proteinExistence type="inferred from homology"/>
<comment type="function">
    <text evidence="10">Protein L1 is also a translational repressor protein, it controls the translation of the L11 operon by binding to its mRNA.</text>
</comment>
<comment type="subunit">
    <text evidence="10">Part of the 50S ribosomal subunit.</text>
</comment>